<dbReference type="Gene3D" id="1.50.40.10">
    <property type="entry name" value="Mitochondrial carrier domain"/>
    <property type="match status" value="1"/>
</dbReference>
<evidence type="ECO:0000256" key="1">
    <source>
        <dbReference type="ARBA" id="ARBA00004448"/>
    </source>
</evidence>
<dbReference type="InterPro" id="IPR044677">
    <property type="entry name" value="SLC25A3/Pic2/Mir1-like"/>
</dbReference>
<dbReference type="EMBL" id="HBKN01003863">
    <property type="protein sequence ID" value="CAE2193928.1"/>
    <property type="molecule type" value="Transcribed_RNA"/>
</dbReference>
<comment type="similarity">
    <text evidence="2">Belongs to the mitochondrial carrier (TC 2.A.29) family.</text>
</comment>
<feature type="signal peptide" evidence="12">
    <location>
        <begin position="1"/>
        <end position="20"/>
    </location>
</feature>
<evidence type="ECO:0000256" key="9">
    <source>
        <dbReference type="ARBA" id="ARBA00023136"/>
    </source>
</evidence>
<keyword evidence="4 10" id="KW-0812">Transmembrane</keyword>
<evidence type="ECO:0000256" key="6">
    <source>
        <dbReference type="ARBA" id="ARBA00022792"/>
    </source>
</evidence>
<proteinExistence type="inferred from homology"/>
<evidence type="ECO:0000256" key="5">
    <source>
        <dbReference type="ARBA" id="ARBA00022737"/>
    </source>
</evidence>
<dbReference type="PROSITE" id="PS50920">
    <property type="entry name" value="SOLCAR"/>
    <property type="match status" value="2"/>
</dbReference>
<feature type="transmembrane region" description="Helical" evidence="11">
    <location>
        <begin position="703"/>
        <end position="724"/>
    </location>
</feature>
<feature type="chain" id="PRO_5031487944" evidence="12">
    <location>
        <begin position="21"/>
        <end position="809"/>
    </location>
</feature>
<evidence type="ECO:0000256" key="11">
    <source>
        <dbReference type="SAM" id="Phobius"/>
    </source>
</evidence>
<keyword evidence="12" id="KW-0732">Signal</keyword>
<comment type="subcellular location">
    <subcellularLocation>
        <location evidence="1">Mitochondrion inner membrane</location>
        <topology evidence="1">Multi-pass membrane protein</topology>
    </subcellularLocation>
</comment>
<evidence type="ECO:0000256" key="2">
    <source>
        <dbReference type="ARBA" id="ARBA00006375"/>
    </source>
</evidence>
<evidence type="ECO:0000256" key="8">
    <source>
        <dbReference type="ARBA" id="ARBA00023128"/>
    </source>
</evidence>
<feature type="transmembrane region" description="Helical" evidence="11">
    <location>
        <begin position="610"/>
        <end position="632"/>
    </location>
</feature>
<dbReference type="GO" id="GO:0005743">
    <property type="term" value="C:mitochondrial inner membrane"/>
    <property type="evidence" value="ECO:0007669"/>
    <property type="project" value="UniProtKB-SubCell"/>
</dbReference>
<reference evidence="13" key="1">
    <citation type="submission" date="2021-01" db="EMBL/GenBank/DDBJ databases">
        <authorList>
            <person name="Corre E."/>
            <person name="Pelletier E."/>
            <person name="Niang G."/>
            <person name="Scheremetjew M."/>
            <person name="Finn R."/>
            <person name="Kale V."/>
            <person name="Holt S."/>
            <person name="Cochrane G."/>
            <person name="Meng A."/>
            <person name="Brown T."/>
            <person name="Cohen L."/>
        </authorList>
    </citation>
    <scope>NUCLEOTIDE SEQUENCE</scope>
    <source>
        <strain evidence="13">CCMP 2712</strain>
    </source>
</reference>
<dbReference type="AlphaFoldDB" id="A0A7S4M1A7"/>
<protein>
    <submittedName>
        <fullName evidence="13">Uncharacterized protein</fullName>
    </submittedName>
</protein>
<dbReference type="PANTHER" id="PTHR45671:SF12">
    <property type="entry name" value="MITOCHONDRIAL PHOSPHATE CARRIER PROTEIN"/>
    <property type="match status" value="1"/>
</dbReference>
<evidence type="ECO:0000256" key="3">
    <source>
        <dbReference type="ARBA" id="ARBA00022448"/>
    </source>
</evidence>
<feature type="repeat" description="Solcar" evidence="10">
    <location>
        <begin position="507"/>
        <end position="593"/>
    </location>
</feature>
<keyword evidence="5" id="KW-0677">Repeat</keyword>
<dbReference type="SUPFAM" id="SSF103506">
    <property type="entry name" value="Mitochondrial carrier"/>
    <property type="match status" value="1"/>
</dbReference>
<organism evidence="13">
    <name type="scientific">Guillardia theta</name>
    <name type="common">Cryptophyte</name>
    <name type="synonym">Cryptomonas phi</name>
    <dbReference type="NCBI Taxonomy" id="55529"/>
    <lineage>
        <taxon>Eukaryota</taxon>
        <taxon>Cryptophyceae</taxon>
        <taxon>Pyrenomonadales</taxon>
        <taxon>Geminigeraceae</taxon>
        <taxon>Guillardia</taxon>
    </lineage>
</organism>
<evidence type="ECO:0000256" key="10">
    <source>
        <dbReference type="PROSITE-ProRule" id="PRU00282"/>
    </source>
</evidence>
<evidence type="ECO:0000256" key="4">
    <source>
        <dbReference type="ARBA" id="ARBA00022692"/>
    </source>
</evidence>
<keyword evidence="3" id="KW-0813">Transport</keyword>
<dbReference type="GO" id="GO:1990547">
    <property type="term" value="P:mitochondrial phosphate ion transmembrane transport"/>
    <property type="evidence" value="ECO:0007669"/>
    <property type="project" value="InterPro"/>
</dbReference>
<dbReference type="InterPro" id="IPR018108">
    <property type="entry name" value="MCP_transmembrane"/>
</dbReference>
<evidence type="ECO:0000256" key="12">
    <source>
        <dbReference type="SAM" id="SignalP"/>
    </source>
</evidence>
<keyword evidence="8" id="KW-0496">Mitochondrion</keyword>
<name>A0A7S4M1A7_GUITH</name>
<sequence length="809" mass="87780">MKTFLCLLLAWALLCFQVECFLFSGSTLHPTRRVISNPPKTLRKKGGGLRLLSAVSRPESGKDEIRREGVARRSMLVVSAAALSGFFLPVGERRAAAKQPPGLVWRPVSGPEGSAIRTNMNAAESTYSLRFIEYLSKFLLNYDASSMALWKRRGEELSVLPMDAYQDKRLEQFASFSASVEYGLKSYNGTEGAARLVKLLVRRFGSADRDALQQIGFLFTLMDKFQPTQEIQSVLSMWENASLTKVSLVSRGSGYTGAAPEVDVLVDYDPAVKAQAKCLLRPNGKILRVEVEDGGGNFSKPPRVVFEGLDELAKMGMMEENFKKPKAEAVVEDGRVVGVKMKAAGSGIGRVSKEYLRVNFLPDESEDQMAAAGRGYAVLDKEVDRIEILNPGAGYTTSCPWKVKVQSPIDSGGDTNGTTATAIATFGRLGNTSAKKVAMNSQDTKTIDEVLTRLLPSSVRVEYDPSSNRFSFVEKSLLGNNISTPFGPLGKVSRRAPIEKESNLDGSVYWRLAASGAICASFAHAALVPLDTVKIRMQTAPQGTYDGLLDAAVKVLTKEGGLTALLRGLQPEVAGFGIYGALSFGGTEFFRRFFADLAGPKLSLLYPVPVVVLSSVTAAVFAAAAACPFMAVKTRLIADEKFAGSSLIKGWNRMQEEEGWSSLFSGLVPMLVKDVLFVMSKFAVFDVTKTSIFLAFPELRDDLGSILFVSLVSGTIAGMVSAVTSQPGDYLFAKASESRGATLGSAWRTWVASRRWGDILIGLQPRILFGGALIALQFVIYDFCRVQFHVSPNDLSQFLDVMAGVAENM</sequence>
<gene>
    <name evidence="13" type="ORF">GTHE00462_LOCUS3239</name>
</gene>
<dbReference type="Pfam" id="PF00153">
    <property type="entry name" value="Mito_carr"/>
    <property type="match status" value="2"/>
</dbReference>
<keyword evidence="6" id="KW-0999">Mitochondrion inner membrane</keyword>
<feature type="transmembrane region" description="Helical" evidence="11">
    <location>
        <begin position="573"/>
        <end position="590"/>
    </location>
</feature>
<evidence type="ECO:0000313" key="13">
    <source>
        <dbReference type="EMBL" id="CAE2193928.1"/>
    </source>
</evidence>
<feature type="transmembrane region" description="Helical" evidence="11">
    <location>
        <begin position="508"/>
        <end position="528"/>
    </location>
</feature>
<feature type="repeat" description="Solcar" evidence="10">
    <location>
        <begin position="606"/>
        <end position="691"/>
    </location>
</feature>
<dbReference type="PANTHER" id="PTHR45671">
    <property type="entry name" value="SOLUTE CARRIER FAMILY 25 (MITOCHONDRIAL CARRIER PHOSPHATE CARRIER), MEMBER 3, LIKE-RELATED-RELATED"/>
    <property type="match status" value="1"/>
</dbReference>
<accession>A0A7S4M1A7</accession>
<keyword evidence="7 11" id="KW-1133">Transmembrane helix</keyword>
<dbReference type="GO" id="GO:0005315">
    <property type="term" value="F:phosphate transmembrane transporter activity"/>
    <property type="evidence" value="ECO:0007669"/>
    <property type="project" value="InterPro"/>
</dbReference>
<dbReference type="InterPro" id="IPR023395">
    <property type="entry name" value="MCP_dom_sf"/>
</dbReference>
<evidence type="ECO:0000256" key="7">
    <source>
        <dbReference type="ARBA" id="ARBA00022989"/>
    </source>
</evidence>
<keyword evidence="9 10" id="KW-0472">Membrane</keyword>